<feature type="region of interest" description="Disordered" evidence="1">
    <location>
        <begin position="51"/>
        <end position="94"/>
    </location>
</feature>
<protein>
    <submittedName>
        <fullName evidence="2">Uncharacterized protein</fullName>
    </submittedName>
</protein>
<dbReference type="Proteomes" id="UP001642520">
    <property type="component" value="Unassembled WGS sequence"/>
</dbReference>
<accession>A0ABP1PFS6</accession>
<proteinExistence type="predicted"/>
<feature type="compositionally biased region" description="Basic and acidic residues" evidence="1">
    <location>
        <begin position="59"/>
        <end position="78"/>
    </location>
</feature>
<comment type="caution">
    <text evidence="2">The sequence shown here is derived from an EMBL/GenBank/DDBJ whole genome shotgun (WGS) entry which is preliminary data.</text>
</comment>
<organism evidence="2 3">
    <name type="scientific">Xylocopa violacea</name>
    <name type="common">Violet carpenter bee</name>
    <name type="synonym">Apis violacea</name>
    <dbReference type="NCBI Taxonomy" id="135666"/>
    <lineage>
        <taxon>Eukaryota</taxon>
        <taxon>Metazoa</taxon>
        <taxon>Ecdysozoa</taxon>
        <taxon>Arthropoda</taxon>
        <taxon>Hexapoda</taxon>
        <taxon>Insecta</taxon>
        <taxon>Pterygota</taxon>
        <taxon>Neoptera</taxon>
        <taxon>Endopterygota</taxon>
        <taxon>Hymenoptera</taxon>
        <taxon>Apocrita</taxon>
        <taxon>Aculeata</taxon>
        <taxon>Apoidea</taxon>
        <taxon>Anthophila</taxon>
        <taxon>Apidae</taxon>
        <taxon>Xylocopa</taxon>
        <taxon>Xylocopa</taxon>
    </lineage>
</organism>
<evidence type="ECO:0000313" key="2">
    <source>
        <dbReference type="EMBL" id="CAL7951737.1"/>
    </source>
</evidence>
<sequence length="94" mass="10486">MKNRIRNLGQPKGREKCVLVGGVTFNGGFRCDPSFAVMICFCRKGRTIAEASGRSRNLRHGEEKRTGEEESEKDEKIEGGGGRNRTNVDEAREN</sequence>
<dbReference type="EMBL" id="CAXAJV020001301">
    <property type="protein sequence ID" value="CAL7951737.1"/>
    <property type="molecule type" value="Genomic_DNA"/>
</dbReference>
<gene>
    <name evidence="2" type="ORF">XYLVIOL_LOCUS10671</name>
</gene>
<reference evidence="2 3" key="1">
    <citation type="submission" date="2024-08" db="EMBL/GenBank/DDBJ databases">
        <authorList>
            <person name="Will J Nash"/>
            <person name="Angela Man"/>
            <person name="Seanna McTaggart"/>
            <person name="Kendall Baker"/>
            <person name="Tom Barker"/>
            <person name="Leah Catchpole"/>
            <person name="Alex Durrant"/>
            <person name="Karim Gharbi"/>
            <person name="Naomi Irish"/>
            <person name="Gemy Kaithakottil"/>
            <person name="Debby Ku"/>
            <person name="Aaliyah Providence"/>
            <person name="Felix Shaw"/>
            <person name="David Swarbreck"/>
            <person name="Chris Watkins"/>
            <person name="Ann M. McCartney"/>
            <person name="Giulio Formenti"/>
            <person name="Alice Mouton"/>
            <person name="Noel Vella"/>
            <person name="Bjorn M von Reumont"/>
            <person name="Adriana Vella"/>
            <person name="Wilfried Haerty"/>
        </authorList>
    </citation>
    <scope>NUCLEOTIDE SEQUENCE [LARGE SCALE GENOMIC DNA]</scope>
</reference>
<name>A0ABP1PFS6_XYLVO</name>
<keyword evidence="3" id="KW-1185">Reference proteome</keyword>
<evidence type="ECO:0000313" key="3">
    <source>
        <dbReference type="Proteomes" id="UP001642520"/>
    </source>
</evidence>
<evidence type="ECO:0000256" key="1">
    <source>
        <dbReference type="SAM" id="MobiDB-lite"/>
    </source>
</evidence>